<keyword evidence="1" id="KW-0732">Signal</keyword>
<reference evidence="3" key="1">
    <citation type="journal article" date="2011" name="Stand. Genomic Sci.">
        <title>Genome sequence of the filamentous, gliding Thiothrix nivea neotype strain (JP2(T)).</title>
        <authorList>
            <person name="Lapidus A."/>
            <person name="Nolan M."/>
            <person name="Lucas S."/>
            <person name="Glavina Del Rio T."/>
            <person name="Tice H."/>
            <person name="Cheng J.F."/>
            <person name="Tapia R."/>
            <person name="Han C."/>
            <person name="Goodwin L."/>
            <person name="Pitluck S."/>
            <person name="Liolios K."/>
            <person name="Pagani I."/>
            <person name="Ivanova N."/>
            <person name="Huntemann M."/>
            <person name="Mavromatis K."/>
            <person name="Mikhailova N."/>
            <person name="Pati A."/>
            <person name="Chen A."/>
            <person name="Palaniappan K."/>
            <person name="Land M."/>
            <person name="Brambilla E.M."/>
            <person name="Rohde M."/>
            <person name="Abt B."/>
            <person name="Verbarg S."/>
            <person name="Goker M."/>
            <person name="Bristow J."/>
            <person name="Eisen J.A."/>
            <person name="Markowitz V."/>
            <person name="Hugenholtz P."/>
            <person name="Kyrpides N.C."/>
            <person name="Klenk H.P."/>
            <person name="Woyke T."/>
        </authorList>
    </citation>
    <scope>NUCLEOTIDE SEQUENCE [LARGE SCALE GENOMIC DNA]</scope>
    <source>
        <strain evidence="3">ATCC 35100 / DSM 5205 / JP2</strain>
    </source>
</reference>
<dbReference type="Proteomes" id="UP000005317">
    <property type="component" value="Unassembled WGS sequence"/>
</dbReference>
<dbReference type="OrthoDB" id="5619228at2"/>
<feature type="chain" id="PRO_5025033802" description="Cellulose-binding domain-containing protein" evidence="1">
    <location>
        <begin position="25"/>
        <end position="577"/>
    </location>
</feature>
<sequence length="577" mass="63430" precursor="true">MLAKLTRMAVVGSILLLGATGCGSTPGKTSSGSDSSATAFRASSSAVMSASKGAFSRGNSASPIGTNTNEVNESDASMPFIDLMRAAMPFAEAAPWLTKGNVSYDANGWPANLNGGQAGTRFLSNLPAAVIPAGTYTVLYDGEGDIQYLNDASLQEHGKGYDTIKIDAGADGMLNASLLITRSNPQDYVRNIRILPPGGVCASNPFQRVASASDCSGNYQSFVEHAGSIIFNPDFMNFMKDFRAIRFMNMSGVTRSTDRSWSGRNTLDKATWGGKEGTRGAPLEIQVELANRMNADPWFTLPHGADDDYVRQYATYVKQHLNSNLKPHIEYSNETWNTIFTQGNHMIDMGMKLGLDSNAKRAGYRYYSQRAVEIFNIWESVFGGSQRLVRILSGWTINTELTETVLSHKDAYKHADAFAIGPYVFGGHAEVRTIKNVDDALGLITNPVYRYSHDKVMGYIRTQKAITDKYGVQLVAYEAGQGLADFHTKTDDEFPNPLLYAANRDPRMRGIYDRFLNGWKAEGGALLMHYTAPRVFSKHGPWGVKEYITQPASQAPKYQALLDFISSTPCWWQDCRH</sequence>
<evidence type="ECO:0000313" key="2">
    <source>
        <dbReference type="EMBL" id="EIJ33460.1"/>
    </source>
</evidence>
<evidence type="ECO:0000256" key="1">
    <source>
        <dbReference type="SAM" id="SignalP"/>
    </source>
</evidence>
<proteinExistence type="predicted"/>
<organism evidence="2 3">
    <name type="scientific">Thiothrix nivea (strain ATCC 35100 / DSM 5205 / JP2)</name>
    <dbReference type="NCBI Taxonomy" id="870187"/>
    <lineage>
        <taxon>Bacteria</taxon>
        <taxon>Pseudomonadati</taxon>
        <taxon>Pseudomonadota</taxon>
        <taxon>Gammaproteobacteria</taxon>
        <taxon>Thiotrichales</taxon>
        <taxon>Thiotrichaceae</taxon>
        <taxon>Thiothrix</taxon>
    </lineage>
</organism>
<dbReference type="RefSeq" id="WP_002707411.1">
    <property type="nucleotide sequence ID" value="NZ_JH651384.1"/>
</dbReference>
<accession>A0A656HDC7</accession>
<keyword evidence="3" id="KW-1185">Reference proteome</keyword>
<dbReference type="EMBL" id="JH651384">
    <property type="protein sequence ID" value="EIJ33460.1"/>
    <property type="molecule type" value="Genomic_DNA"/>
</dbReference>
<evidence type="ECO:0000313" key="3">
    <source>
        <dbReference type="Proteomes" id="UP000005317"/>
    </source>
</evidence>
<name>A0A656HDC7_THINJ</name>
<feature type="signal peptide" evidence="1">
    <location>
        <begin position="1"/>
        <end position="24"/>
    </location>
</feature>
<evidence type="ECO:0008006" key="4">
    <source>
        <dbReference type="Google" id="ProtNLM"/>
    </source>
</evidence>
<gene>
    <name evidence="2" type="ORF">Thini_0832</name>
</gene>
<dbReference type="AlphaFoldDB" id="A0A656HDC7"/>
<protein>
    <recommendedName>
        <fullName evidence="4">Cellulose-binding domain-containing protein</fullName>
    </recommendedName>
</protein>
<dbReference type="PROSITE" id="PS51257">
    <property type="entry name" value="PROKAR_LIPOPROTEIN"/>
    <property type="match status" value="1"/>
</dbReference>